<protein>
    <submittedName>
        <fullName evidence="1">Uncharacterized protein</fullName>
    </submittedName>
</protein>
<gene>
    <name evidence="1" type="ORF">EU555_33145</name>
</gene>
<accession>A0A4Z0NEG7</accession>
<keyword evidence="2" id="KW-1185">Reference proteome</keyword>
<dbReference type="RefSeq" id="WP_135419593.1">
    <property type="nucleotide sequence ID" value="NZ_SRLB01000049.1"/>
</dbReference>
<dbReference type="EMBL" id="SRLB01000049">
    <property type="protein sequence ID" value="TGD93734.1"/>
    <property type="molecule type" value="Genomic_DNA"/>
</dbReference>
<dbReference type="OrthoDB" id="7998708at2"/>
<sequence length="99" mass="10505">MADIIELWTTKRDTPKDRWTVLHVYGLMGGVEVARCTKEGRPGWLYLLGMCSAASDTDVLAEVPDTPEGVAILDFVAPAALRAINLAGMDAAVSDGDAA</sequence>
<proteinExistence type="predicted"/>
<evidence type="ECO:0000313" key="2">
    <source>
        <dbReference type="Proteomes" id="UP000297535"/>
    </source>
</evidence>
<dbReference type="Proteomes" id="UP000297535">
    <property type="component" value="Unassembled WGS sequence"/>
</dbReference>
<evidence type="ECO:0000313" key="1">
    <source>
        <dbReference type="EMBL" id="TGD93734.1"/>
    </source>
</evidence>
<comment type="caution">
    <text evidence="1">The sequence shown here is derived from an EMBL/GenBank/DDBJ whole genome shotgun (WGS) entry which is preliminary data.</text>
</comment>
<reference evidence="1 2" key="1">
    <citation type="submission" date="2019-04" db="EMBL/GenBank/DDBJ databases">
        <authorList>
            <person name="Feng G."/>
            <person name="Zhu H."/>
        </authorList>
    </citation>
    <scope>NUCLEOTIDE SEQUENCE [LARGE SCALE GENOMIC DNA]</scope>
    <source>
        <strain evidence="1 2">6HR-1</strain>
    </source>
</reference>
<name>A0A4Z0NEG7_9HYPH</name>
<dbReference type="AlphaFoldDB" id="A0A4Z0NEG7"/>
<organism evidence="1 2">
    <name type="scientific">Methylobacterium nonmethylotrophicum</name>
    <dbReference type="NCBI Taxonomy" id="1141884"/>
    <lineage>
        <taxon>Bacteria</taxon>
        <taxon>Pseudomonadati</taxon>
        <taxon>Pseudomonadota</taxon>
        <taxon>Alphaproteobacteria</taxon>
        <taxon>Hyphomicrobiales</taxon>
        <taxon>Methylobacteriaceae</taxon>
        <taxon>Methylobacterium</taxon>
    </lineage>
</organism>